<dbReference type="AlphaFoldDB" id="A0A644XCG1"/>
<keyword evidence="1" id="KW-1133">Transmembrane helix</keyword>
<comment type="caution">
    <text evidence="2">The sequence shown here is derived from an EMBL/GenBank/DDBJ whole genome shotgun (WGS) entry which is preliminary data.</text>
</comment>
<evidence type="ECO:0000313" key="2">
    <source>
        <dbReference type="EMBL" id="MPM13441.1"/>
    </source>
</evidence>
<evidence type="ECO:0000256" key="1">
    <source>
        <dbReference type="SAM" id="Phobius"/>
    </source>
</evidence>
<name>A0A644XCG1_9ZZZZ</name>
<organism evidence="2">
    <name type="scientific">bioreactor metagenome</name>
    <dbReference type="NCBI Taxonomy" id="1076179"/>
    <lineage>
        <taxon>unclassified sequences</taxon>
        <taxon>metagenomes</taxon>
        <taxon>ecological metagenomes</taxon>
    </lineage>
</organism>
<sequence length="75" mass="8477">MRISGLKKAESRSGVLCKDVIVLMIYRHVVTSKVFGFAAFYILIGSDTCNINVQLCRSCSIQKDMEPKQKDMTLF</sequence>
<feature type="transmembrane region" description="Helical" evidence="1">
    <location>
        <begin position="20"/>
        <end position="44"/>
    </location>
</feature>
<dbReference type="EMBL" id="VSSQ01002120">
    <property type="protein sequence ID" value="MPM13441.1"/>
    <property type="molecule type" value="Genomic_DNA"/>
</dbReference>
<gene>
    <name evidence="2" type="ORF">SDC9_59798</name>
</gene>
<reference evidence="2" key="1">
    <citation type="submission" date="2019-08" db="EMBL/GenBank/DDBJ databases">
        <authorList>
            <person name="Kucharzyk K."/>
            <person name="Murdoch R.W."/>
            <person name="Higgins S."/>
            <person name="Loffler F."/>
        </authorList>
    </citation>
    <scope>NUCLEOTIDE SEQUENCE</scope>
</reference>
<accession>A0A644XCG1</accession>
<keyword evidence="1" id="KW-0812">Transmembrane</keyword>
<protein>
    <submittedName>
        <fullName evidence="2">Uncharacterized protein</fullName>
    </submittedName>
</protein>
<proteinExistence type="predicted"/>
<keyword evidence="1" id="KW-0472">Membrane</keyword>